<dbReference type="WBParaSite" id="ACRNAN_scaffold2970.g22936.t1">
    <property type="protein sequence ID" value="ACRNAN_scaffold2970.g22936.t1"/>
    <property type="gene ID" value="ACRNAN_scaffold2970.g22936"/>
</dbReference>
<dbReference type="AlphaFoldDB" id="A0A914DMD9"/>
<accession>A0A914DMD9</accession>
<sequence>MEVCDDPNAKCVTDWFQGIYGTFPMRRYCAILNDSVSAGVKKLVHHSAVQMITYVFTNRVRFLEVLS</sequence>
<evidence type="ECO:0000313" key="2">
    <source>
        <dbReference type="WBParaSite" id="ACRNAN_scaffold2970.g22936.t1"/>
    </source>
</evidence>
<proteinExistence type="predicted"/>
<protein>
    <submittedName>
        <fullName evidence="2">Uncharacterized protein</fullName>
    </submittedName>
</protein>
<name>A0A914DMD9_9BILA</name>
<reference evidence="2" key="1">
    <citation type="submission" date="2022-11" db="UniProtKB">
        <authorList>
            <consortium name="WormBaseParasite"/>
        </authorList>
    </citation>
    <scope>IDENTIFICATION</scope>
</reference>
<organism evidence="1 2">
    <name type="scientific">Acrobeloides nanus</name>
    <dbReference type="NCBI Taxonomy" id="290746"/>
    <lineage>
        <taxon>Eukaryota</taxon>
        <taxon>Metazoa</taxon>
        <taxon>Ecdysozoa</taxon>
        <taxon>Nematoda</taxon>
        <taxon>Chromadorea</taxon>
        <taxon>Rhabditida</taxon>
        <taxon>Tylenchina</taxon>
        <taxon>Cephalobomorpha</taxon>
        <taxon>Cephaloboidea</taxon>
        <taxon>Cephalobidae</taxon>
        <taxon>Acrobeloides</taxon>
    </lineage>
</organism>
<evidence type="ECO:0000313" key="1">
    <source>
        <dbReference type="Proteomes" id="UP000887540"/>
    </source>
</evidence>
<dbReference type="Proteomes" id="UP000887540">
    <property type="component" value="Unplaced"/>
</dbReference>
<keyword evidence="1" id="KW-1185">Reference proteome</keyword>